<dbReference type="Proteomes" id="UP000663834">
    <property type="component" value="Unassembled WGS sequence"/>
</dbReference>
<dbReference type="Proteomes" id="UP000681967">
    <property type="component" value="Unassembled WGS sequence"/>
</dbReference>
<name>A0A816M723_9BILA</name>
<accession>A0A816M723</accession>
<dbReference type="InterPro" id="IPR000387">
    <property type="entry name" value="Tyr_Pase_dom"/>
</dbReference>
<sequence length="192" mass="22108">MSIQSSMPPYFQWIIDKRLAICAHPFHASHIRYLLEQRIHTVISITDSYRSEIPNQSRADLHVQTYHVPEGGAPTMQQCQQFVQRMDIAQHREEGIVVECTRGKGSAGVLIGCYLLALWKAPPDYIVNHLRLIRPITLETSLQEQQIMDYHNTVASMQRHFYAEVDRPHSWDIDTSYLNTTPLVTPQQLSLA</sequence>
<comment type="caution">
    <text evidence="5">The sequence shown here is derived from an EMBL/GenBank/DDBJ whole genome shotgun (WGS) entry which is preliminary data.</text>
</comment>
<dbReference type="PROSITE" id="PS50056">
    <property type="entry name" value="TYR_PHOSPHATASE_2"/>
    <property type="match status" value="1"/>
</dbReference>
<evidence type="ECO:0000313" key="3">
    <source>
        <dbReference type="EMBL" id="CAF1207251.1"/>
    </source>
</evidence>
<dbReference type="OrthoDB" id="19045at2759"/>
<dbReference type="Proteomes" id="UP000681720">
    <property type="component" value="Unassembled WGS sequence"/>
</dbReference>
<evidence type="ECO:0000313" key="6">
    <source>
        <dbReference type="EMBL" id="CAF2064389.1"/>
    </source>
</evidence>
<dbReference type="Proteomes" id="UP000663842">
    <property type="component" value="Unassembled WGS sequence"/>
</dbReference>
<organism evidence="5 12">
    <name type="scientific">Rotaria magnacalcarata</name>
    <dbReference type="NCBI Taxonomy" id="392030"/>
    <lineage>
        <taxon>Eukaryota</taxon>
        <taxon>Metazoa</taxon>
        <taxon>Spiralia</taxon>
        <taxon>Gnathifera</taxon>
        <taxon>Rotifera</taxon>
        <taxon>Eurotatoria</taxon>
        <taxon>Bdelloidea</taxon>
        <taxon>Philodinida</taxon>
        <taxon>Philodinidae</taxon>
        <taxon>Rotaria</taxon>
    </lineage>
</organism>
<dbReference type="InterPro" id="IPR029021">
    <property type="entry name" value="Prot-tyrosine_phosphatase-like"/>
</dbReference>
<dbReference type="Proteomes" id="UP000663824">
    <property type="component" value="Unassembled WGS sequence"/>
</dbReference>
<evidence type="ECO:0000313" key="12">
    <source>
        <dbReference type="Proteomes" id="UP000663856"/>
    </source>
</evidence>
<evidence type="ECO:0000313" key="11">
    <source>
        <dbReference type="EMBL" id="CAF5191948.1"/>
    </source>
</evidence>
<feature type="domain" description="Tyrosine specific protein phosphatases" evidence="2">
    <location>
        <begin position="80"/>
        <end position="145"/>
    </location>
</feature>
<keyword evidence="13" id="KW-1185">Reference proteome</keyword>
<evidence type="ECO:0000313" key="7">
    <source>
        <dbReference type="EMBL" id="CAF2068890.1"/>
    </source>
</evidence>
<dbReference type="InterPro" id="IPR050561">
    <property type="entry name" value="PTP"/>
</dbReference>
<dbReference type="EMBL" id="CAJNOW010017074">
    <property type="protein sequence ID" value="CAF1654400.1"/>
    <property type="molecule type" value="Genomic_DNA"/>
</dbReference>
<evidence type="ECO:0000313" key="9">
    <source>
        <dbReference type="EMBL" id="CAF3834921.1"/>
    </source>
</evidence>
<dbReference type="SUPFAM" id="SSF52799">
    <property type="entry name" value="(Phosphotyrosine protein) phosphatases II"/>
    <property type="match status" value="1"/>
</dbReference>
<protein>
    <recommendedName>
        <fullName evidence="2">Tyrosine specific protein phosphatases domain-containing protein</fullName>
    </recommendedName>
</protein>
<dbReference type="Proteomes" id="UP000663887">
    <property type="component" value="Unassembled WGS sequence"/>
</dbReference>
<dbReference type="EMBL" id="CAJOBJ010338322">
    <property type="protein sequence ID" value="CAF5191948.1"/>
    <property type="molecule type" value="Genomic_DNA"/>
</dbReference>
<dbReference type="Proteomes" id="UP000663866">
    <property type="component" value="Unassembled WGS sequence"/>
</dbReference>
<dbReference type="Pfam" id="PF22784">
    <property type="entry name" value="PTP-SAK"/>
    <property type="match status" value="1"/>
</dbReference>
<dbReference type="EMBL" id="CAJNRG010004763">
    <property type="protein sequence ID" value="CAF2068890.1"/>
    <property type="molecule type" value="Genomic_DNA"/>
</dbReference>
<evidence type="ECO:0000313" key="8">
    <source>
        <dbReference type="EMBL" id="CAF3825233.1"/>
    </source>
</evidence>
<dbReference type="PANTHER" id="PTHR23339">
    <property type="entry name" value="TYROSINE SPECIFIC PROTEIN PHOSPHATASE AND DUAL SPECIFICITY PROTEIN PHOSPHATASE"/>
    <property type="match status" value="1"/>
</dbReference>
<dbReference type="Proteomes" id="UP000663855">
    <property type="component" value="Unassembled WGS sequence"/>
</dbReference>
<dbReference type="AlphaFoldDB" id="A0A816M723"/>
<dbReference type="GO" id="GO:0016791">
    <property type="term" value="F:phosphatase activity"/>
    <property type="evidence" value="ECO:0007669"/>
    <property type="project" value="UniProtKB-ARBA"/>
</dbReference>
<evidence type="ECO:0000256" key="1">
    <source>
        <dbReference type="ARBA" id="ARBA00022801"/>
    </source>
</evidence>
<dbReference type="EMBL" id="CAJOBF010000488">
    <property type="protein sequence ID" value="CAF3825233.1"/>
    <property type="molecule type" value="Genomic_DNA"/>
</dbReference>
<evidence type="ECO:0000313" key="13">
    <source>
        <dbReference type="Proteomes" id="UP000663866"/>
    </source>
</evidence>
<dbReference type="EMBL" id="CAJOBH010238829">
    <property type="protein sequence ID" value="CAF5101544.1"/>
    <property type="molecule type" value="Genomic_DNA"/>
</dbReference>
<proteinExistence type="predicted"/>
<dbReference type="EMBL" id="CAJOBG010000601">
    <property type="protein sequence ID" value="CAF3834921.1"/>
    <property type="molecule type" value="Genomic_DNA"/>
</dbReference>
<dbReference type="InterPro" id="IPR057023">
    <property type="entry name" value="PTP-SAK"/>
</dbReference>
<dbReference type="EMBL" id="CAJNRE010007315">
    <property type="protein sequence ID" value="CAF2064389.1"/>
    <property type="molecule type" value="Genomic_DNA"/>
</dbReference>
<keyword evidence="1" id="KW-0378">Hydrolase</keyword>
<dbReference type="Gene3D" id="3.90.190.10">
    <property type="entry name" value="Protein tyrosine phosphatase superfamily"/>
    <property type="match status" value="1"/>
</dbReference>
<evidence type="ECO:0000259" key="2">
    <source>
        <dbReference type="PROSITE" id="PS50056"/>
    </source>
</evidence>
<evidence type="ECO:0000313" key="5">
    <source>
        <dbReference type="EMBL" id="CAF1980654.1"/>
    </source>
</evidence>
<evidence type="ECO:0000313" key="4">
    <source>
        <dbReference type="EMBL" id="CAF1654400.1"/>
    </source>
</evidence>
<dbReference type="EMBL" id="CAJNRF010000778">
    <property type="protein sequence ID" value="CAF1980654.1"/>
    <property type="molecule type" value="Genomic_DNA"/>
</dbReference>
<dbReference type="Proteomes" id="UP000663856">
    <property type="component" value="Unassembled WGS sequence"/>
</dbReference>
<gene>
    <name evidence="10" type="ORF">BYL167_LOCUS64433</name>
    <name evidence="3" type="ORF">CJN711_LOCUS12335</name>
    <name evidence="11" type="ORF">GIL414_LOCUS73296</name>
    <name evidence="4" type="ORF">KQP761_LOCUS30634</name>
    <name evidence="6" type="ORF">MBJ925_LOCUS15529</name>
    <name evidence="9" type="ORF">OVN521_LOCUS5887</name>
    <name evidence="8" type="ORF">UXM345_LOCUS6247</name>
    <name evidence="5" type="ORF">WKI299_LOCUS3763</name>
    <name evidence="7" type="ORF">XDN619_LOCUS12150</name>
</gene>
<dbReference type="EMBL" id="CAJNOV010005349">
    <property type="protein sequence ID" value="CAF1207251.1"/>
    <property type="molecule type" value="Genomic_DNA"/>
</dbReference>
<evidence type="ECO:0000313" key="10">
    <source>
        <dbReference type="EMBL" id="CAF5101544.1"/>
    </source>
</evidence>
<reference evidence="5" key="1">
    <citation type="submission" date="2021-02" db="EMBL/GenBank/DDBJ databases">
        <authorList>
            <person name="Nowell W R."/>
        </authorList>
    </citation>
    <scope>NUCLEOTIDE SEQUENCE</scope>
</reference>